<evidence type="ECO:0000313" key="3">
    <source>
        <dbReference type="Proteomes" id="UP000521872"/>
    </source>
</evidence>
<gene>
    <name evidence="2" type="ORF">D9613_000256</name>
</gene>
<comment type="caution">
    <text evidence="2">The sequence shown here is derived from an EMBL/GenBank/DDBJ whole genome shotgun (WGS) entry which is preliminary data.</text>
</comment>
<reference evidence="2 3" key="1">
    <citation type="submission" date="2019-12" db="EMBL/GenBank/DDBJ databases">
        <authorList>
            <person name="Floudas D."/>
            <person name="Bentzer J."/>
            <person name="Ahren D."/>
            <person name="Johansson T."/>
            <person name="Persson P."/>
            <person name="Tunlid A."/>
        </authorList>
    </citation>
    <scope>NUCLEOTIDE SEQUENCE [LARGE SCALE GENOMIC DNA]</scope>
    <source>
        <strain evidence="2 3">CBS 102.39</strain>
    </source>
</reference>
<dbReference type="PANTHER" id="PTHR11799:SF12">
    <property type="entry name" value="PARAOXONASE-RELATED"/>
    <property type="match status" value="1"/>
</dbReference>
<evidence type="ECO:0000313" key="2">
    <source>
        <dbReference type="EMBL" id="KAF4620612.1"/>
    </source>
</evidence>
<dbReference type="InterPro" id="IPR051288">
    <property type="entry name" value="Serum_paraoxonase/arylesterase"/>
</dbReference>
<keyword evidence="1" id="KW-0812">Transmembrane</keyword>
<organism evidence="2 3">
    <name type="scientific">Agrocybe pediades</name>
    <dbReference type="NCBI Taxonomy" id="84607"/>
    <lineage>
        <taxon>Eukaryota</taxon>
        <taxon>Fungi</taxon>
        <taxon>Dikarya</taxon>
        <taxon>Basidiomycota</taxon>
        <taxon>Agaricomycotina</taxon>
        <taxon>Agaricomycetes</taxon>
        <taxon>Agaricomycetidae</taxon>
        <taxon>Agaricales</taxon>
        <taxon>Agaricineae</taxon>
        <taxon>Strophariaceae</taxon>
        <taxon>Agrocybe</taxon>
    </lineage>
</organism>
<accession>A0A8H4QZX2</accession>
<keyword evidence="3" id="KW-1185">Reference proteome</keyword>
<dbReference type="PANTHER" id="PTHR11799">
    <property type="entry name" value="PARAOXONASE"/>
    <property type="match status" value="1"/>
</dbReference>
<dbReference type="SUPFAM" id="SSF63829">
    <property type="entry name" value="Calcium-dependent phosphotriesterase"/>
    <property type="match status" value="1"/>
</dbReference>
<proteinExistence type="predicted"/>
<sequence length="392" mass="41957">MGATGKIALNISVVLLALIAGFYQIYLKHVLAITGVYPARIIEPLANTDCKTVPELQACEKIILHQPTGVIYLACSTPSSRAHWIPAANQLNATGASNKDYVATYDPATSHITRLATPDFNNGRGLSLHGMDVVPSESNPKELFIYLVNHRTPIGDKPAQEVGANSVIEVFKAQLGGASMEHVKTVSDPIIVTPNDVLGSADGKSFYFTNDHAARVGLSRHLEILGHKGSSIGYCHIDEGCKYALDKTHSSNGITSAPNGTIYVSDSIFGGVTALERQTDNTLVVAESISTERVVDGISFDANGQLWGATTPQGLTAWKHVANPKLLSPSSVHRISINTGVNAFYGEKYKVEKTFEDDGTLISGITTAAYDSQRKKLFLHGIASPQLAVCNI</sequence>
<dbReference type="Gene3D" id="2.120.10.30">
    <property type="entry name" value="TolB, C-terminal domain"/>
    <property type="match status" value="1"/>
</dbReference>
<dbReference type="Proteomes" id="UP000521872">
    <property type="component" value="Unassembled WGS sequence"/>
</dbReference>
<evidence type="ECO:0000256" key="1">
    <source>
        <dbReference type="SAM" id="Phobius"/>
    </source>
</evidence>
<dbReference type="EMBL" id="JAACJL010000015">
    <property type="protein sequence ID" value="KAF4620612.1"/>
    <property type="molecule type" value="Genomic_DNA"/>
</dbReference>
<evidence type="ECO:0008006" key="4">
    <source>
        <dbReference type="Google" id="ProtNLM"/>
    </source>
</evidence>
<keyword evidence="1" id="KW-0472">Membrane</keyword>
<keyword evidence="1" id="KW-1133">Transmembrane helix</keyword>
<dbReference type="InterPro" id="IPR011042">
    <property type="entry name" value="6-blade_b-propeller_TolB-like"/>
</dbReference>
<feature type="transmembrane region" description="Helical" evidence="1">
    <location>
        <begin position="7"/>
        <end position="26"/>
    </location>
</feature>
<dbReference type="AlphaFoldDB" id="A0A8H4QZX2"/>
<name>A0A8H4QZX2_9AGAR</name>
<protein>
    <recommendedName>
        <fullName evidence="4">Calcium-dependent phosphotriesterase</fullName>
    </recommendedName>
</protein>